<evidence type="ECO:0000256" key="1">
    <source>
        <dbReference type="SAM" id="MobiDB-lite"/>
    </source>
</evidence>
<dbReference type="OrthoDB" id="3795190at2759"/>
<proteinExistence type="predicted"/>
<evidence type="ECO:0000313" key="2">
    <source>
        <dbReference type="EMBL" id="EOA81432.1"/>
    </source>
</evidence>
<feature type="compositionally biased region" description="Gly residues" evidence="1">
    <location>
        <begin position="323"/>
        <end position="334"/>
    </location>
</feature>
<feature type="region of interest" description="Disordered" evidence="1">
    <location>
        <begin position="288"/>
        <end position="357"/>
    </location>
</feature>
<feature type="compositionally biased region" description="Basic and acidic residues" evidence="1">
    <location>
        <begin position="121"/>
        <end position="134"/>
    </location>
</feature>
<organism evidence="2 3">
    <name type="scientific">Exserohilum turcicum (strain 28A)</name>
    <name type="common">Northern leaf blight fungus</name>
    <name type="synonym">Setosphaeria turcica</name>
    <dbReference type="NCBI Taxonomy" id="671987"/>
    <lineage>
        <taxon>Eukaryota</taxon>
        <taxon>Fungi</taxon>
        <taxon>Dikarya</taxon>
        <taxon>Ascomycota</taxon>
        <taxon>Pezizomycotina</taxon>
        <taxon>Dothideomycetes</taxon>
        <taxon>Pleosporomycetidae</taxon>
        <taxon>Pleosporales</taxon>
        <taxon>Pleosporineae</taxon>
        <taxon>Pleosporaceae</taxon>
        <taxon>Exserohilum</taxon>
    </lineage>
</organism>
<feature type="region of interest" description="Disordered" evidence="1">
    <location>
        <begin position="1"/>
        <end position="77"/>
    </location>
</feature>
<dbReference type="EMBL" id="KB908866">
    <property type="protein sequence ID" value="EOA81432.1"/>
    <property type="molecule type" value="Genomic_DNA"/>
</dbReference>
<dbReference type="RefSeq" id="XP_008030670.1">
    <property type="nucleotide sequence ID" value="XM_008032479.1"/>
</dbReference>
<accession>R0JYV7</accession>
<feature type="compositionally biased region" description="Polar residues" evidence="1">
    <location>
        <begin position="1"/>
        <end position="13"/>
    </location>
</feature>
<dbReference type="AlphaFoldDB" id="R0JYV7"/>
<name>R0JYV7_EXST2</name>
<gene>
    <name evidence="2" type="ORF">SETTUDRAFT_35269</name>
</gene>
<keyword evidence="3" id="KW-1185">Reference proteome</keyword>
<evidence type="ECO:0000313" key="3">
    <source>
        <dbReference type="Proteomes" id="UP000016935"/>
    </source>
</evidence>
<feature type="compositionally biased region" description="Acidic residues" evidence="1">
    <location>
        <begin position="288"/>
        <end position="299"/>
    </location>
</feature>
<feature type="region of interest" description="Disordered" evidence="1">
    <location>
        <begin position="94"/>
        <end position="162"/>
    </location>
</feature>
<reference evidence="2 3" key="2">
    <citation type="journal article" date="2013" name="PLoS Genet.">
        <title>Comparative genome structure, secondary metabolite, and effector coding capacity across Cochliobolus pathogens.</title>
        <authorList>
            <person name="Condon B.J."/>
            <person name="Leng Y."/>
            <person name="Wu D."/>
            <person name="Bushley K.E."/>
            <person name="Ohm R.A."/>
            <person name="Otillar R."/>
            <person name="Martin J."/>
            <person name="Schackwitz W."/>
            <person name="Grimwood J."/>
            <person name="MohdZainudin N."/>
            <person name="Xue C."/>
            <person name="Wang R."/>
            <person name="Manning V.A."/>
            <person name="Dhillon B."/>
            <person name="Tu Z.J."/>
            <person name="Steffenson B.J."/>
            <person name="Salamov A."/>
            <person name="Sun H."/>
            <person name="Lowry S."/>
            <person name="LaButti K."/>
            <person name="Han J."/>
            <person name="Copeland A."/>
            <person name="Lindquist E."/>
            <person name="Barry K."/>
            <person name="Schmutz J."/>
            <person name="Baker S.E."/>
            <person name="Ciuffetti L.M."/>
            <person name="Grigoriev I.V."/>
            <person name="Zhong S."/>
            <person name="Turgeon B.G."/>
        </authorList>
    </citation>
    <scope>NUCLEOTIDE SEQUENCE [LARGE SCALE GENOMIC DNA]</scope>
    <source>
        <strain evidence="3">28A</strain>
    </source>
</reference>
<dbReference type="HOGENOM" id="CLU_030741_0_0_1"/>
<feature type="compositionally biased region" description="Basic and acidic residues" evidence="1">
    <location>
        <begin position="35"/>
        <end position="51"/>
    </location>
</feature>
<protein>
    <submittedName>
        <fullName evidence="2">Uncharacterized protein</fullName>
    </submittedName>
</protein>
<dbReference type="GeneID" id="19403997"/>
<reference evidence="2 3" key="1">
    <citation type="journal article" date="2012" name="PLoS Pathog.">
        <title>Diverse lifestyles and strategies of plant pathogenesis encoded in the genomes of eighteen Dothideomycetes fungi.</title>
        <authorList>
            <person name="Ohm R.A."/>
            <person name="Feau N."/>
            <person name="Henrissat B."/>
            <person name="Schoch C.L."/>
            <person name="Horwitz B.A."/>
            <person name="Barry K.W."/>
            <person name="Condon B.J."/>
            <person name="Copeland A.C."/>
            <person name="Dhillon B."/>
            <person name="Glaser F."/>
            <person name="Hesse C.N."/>
            <person name="Kosti I."/>
            <person name="LaButti K."/>
            <person name="Lindquist E.A."/>
            <person name="Lucas S."/>
            <person name="Salamov A.A."/>
            <person name="Bradshaw R.E."/>
            <person name="Ciuffetti L."/>
            <person name="Hamelin R.C."/>
            <person name="Kema G.H.J."/>
            <person name="Lawrence C."/>
            <person name="Scott J.A."/>
            <person name="Spatafora J.W."/>
            <person name="Turgeon B.G."/>
            <person name="de Wit P.J.G.M."/>
            <person name="Zhong S."/>
            <person name="Goodwin S.B."/>
            <person name="Grigoriev I.V."/>
        </authorList>
    </citation>
    <scope>NUCLEOTIDE SEQUENCE [LARGE SCALE GENOMIC DNA]</scope>
    <source>
        <strain evidence="3">28A</strain>
    </source>
</reference>
<feature type="compositionally biased region" description="Polar residues" evidence="1">
    <location>
        <begin position="99"/>
        <end position="108"/>
    </location>
</feature>
<feature type="compositionally biased region" description="Basic and acidic residues" evidence="1">
    <location>
        <begin position="66"/>
        <end position="77"/>
    </location>
</feature>
<feature type="compositionally biased region" description="Low complexity" evidence="1">
    <location>
        <begin position="211"/>
        <end position="234"/>
    </location>
</feature>
<sequence length="414" mass="44471">MASAKHSSPTLGTGSPFKSHRPPGVPSRTAELWDEYEKQAIEKAKEREDAVPKPQAHFAPHLETSQIREQRDGSTARSSFDFRFRRAHAAAAAAAASSTTNNTGDTTPPLSPIVHSFTSKDLQELHRSPTREEAIIPTASSPRRTSFCRLPPHLTDHSNRSAAMQLPVPLRVRTKSLVDPNEPALRLQITQQSFATLSHLNSPPMTPTSSPPWASQSSSSSTTCSTRRSSATTSNLLPKPRYLHTRNDSGTPSEFSAMYQTVSTATTPPASVHRFGYPLQNTMSAWDDWDSDEDDDDDAADRPGLTAWMGRRRGKSRGAGSSSTGGGGGGGGGKASIDQGDSSGEEPPRKSKQEERIDRVARIEAVAPIGPAGPAATTAVMRADRLVALPAKERVKRQGPSGFVRVLSCGCMTE</sequence>
<feature type="compositionally biased region" description="Basic and acidic residues" evidence="1">
    <location>
        <begin position="346"/>
        <end position="357"/>
    </location>
</feature>
<dbReference type="Proteomes" id="UP000016935">
    <property type="component" value="Unassembled WGS sequence"/>
</dbReference>
<feature type="region of interest" description="Disordered" evidence="1">
    <location>
        <begin position="198"/>
        <end position="254"/>
    </location>
</feature>